<dbReference type="InterPro" id="IPR036271">
    <property type="entry name" value="Tet_transcr_reg_TetR-rel_C_sf"/>
</dbReference>
<proteinExistence type="predicted"/>
<dbReference type="AlphaFoldDB" id="A0A7X8SGS4"/>
<organism evidence="4 5">
    <name type="scientific">Flammeovirga agarivorans</name>
    <dbReference type="NCBI Taxonomy" id="2726742"/>
    <lineage>
        <taxon>Bacteria</taxon>
        <taxon>Pseudomonadati</taxon>
        <taxon>Bacteroidota</taxon>
        <taxon>Cytophagia</taxon>
        <taxon>Cytophagales</taxon>
        <taxon>Flammeovirgaceae</taxon>
        <taxon>Flammeovirga</taxon>
    </lineage>
</organism>
<dbReference type="InterPro" id="IPR001647">
    <property type="entry name" value="HTH_TetR"/>
</dbReference>
<dbReference type="PROSITE" id="PS50977">
    <property type="entry name" value="HTH_TETR_2"/>
    <property type="match status" value="1"/>
</dbReference>
<dbReference type="Proteomes" id="UP000585050">
    <property type="component" value="Unassembled WGS sequence"/>
</dbReference>
<comment type="caution">
    <text evidence="4">The sequence shown here is derived from an EMBL/GenBank/DDBJ whole genome shotgun (WGS) entry which is preliminary data.</text>
</comment>
<dbReference type="SUPFAM" id="SSF46689">
    <property type="entry name" value="Homeodomain-like"/>
    <property type="match status" value="1"/>
</dbReference>
<keyword evidence="5" id="KW-1185">Reference proteome</keyword>
<dbReference type="EMBL" id="JABAIL010000001">
    <property type="protein sequence ID" value="NLR89920.1"/>
    <property type="molecule type" value="Genomic_DNA"/>
</dbReference>
<protein>
    <submittedName>
        <fullName evidence="4">TetR/AcrR family transcriptional regulator</fullName>
    </submittedName>
</protein>
<feature type="DNA-binding region" description="H-T-H motif" evidence="2">
    <location>
        <begin position="25"/>
        <end position="44"/>
    </location>
</feature>
<keyword evidence="1 2" id="KW-0238">DNA-binding</keyword>
<evidence type="ECO:0000256" key="1">
    <source>
        <dbReference type="ARBA" id="ARBA00023125"/>
    </source>
</evidence>
<dbReference type="PRINTS" id="PR00455">
    <property type="entry name" value="HTHTETR"/>
</dbReference>
<dbReference type="PANTHER" id="PTHR43479">
    <property type="entry name" value="ACREF/ENVCD OPERON REPRESSOR-RELATED"/>
    <property type="match status" value="1"/>
</dbReference>
<evidence type="ECO:0000313" key="5">
    <source>
        <dbReference type="Proteomes" id="UP000585050"/>
    </source>
</evidence>
<accession>A0A7X8SGS4</accession>
<dbReference type="Pfam" id="PF00440">
    <property type="entry name" value="TetR_N"/>
    <property type="match status" value="1"/>
</dbReference>
<name>A0A7X8SGS4_9BACT</name>
<dbReference type="InterPro" id="IPR009057">
    <property type="entry name" value="Homeodomain-like_sf"/>
</dbReference>
<dbReference type="InterPro" id="IPR023772">
    <property type="entry name" value="DNA-bd_HTH_TetR-type_CS"/>
</dbReference>
<dbReference type="SUPFAM" id="SSF48498">
    <property type="entry name" value="Tetracyclin repressor-like, C-terminal domain"/>
    <property type="match status" value="1"/>
</dbReference>
<evidence type="ECO:0000313" key="4">
    <source>
        <dbReference type="EMBL" id="NLR89920.1"/>
    </source>
</evidence>
<dbReference type="InterPro" id="IPR050624">
    <property type="entry name" value="HTH-type_Tx_Regulator"/>
</dbReference>
<evidence type="ECO:0000259" key="3">
    <source>
        <dbReference type="PROSITE" id="PS50977"/>
    </source>
</evidence>
<dbReference type="PANTHER" id="PTHR43479:SF11">
    <property type="entry name" value="ACREF_ENVCD OPERON REPRESSOR-RELATED"/>
    <property type="match status" value="1"/>
</dbReference>
<dbReference type="RefSeq" id="WP_168880604.1">
    <property type="nucleotide sequence ID" value="NZ_JABAIL010000001.1"/>
</dbReference>
<evidence type="ECO:0000256" key="2">
    <source>
        <dbReference type="PROSITE-ProRule" id="PRU00335"/>
    </source>
</evidence>
<reference evidence="4 5" key="1">
    <citation type="submission" date="2020-04" db="EMBL/GenBank/DDBJ databases">
        <title>Flammeovirga sp. SR4, a novel species isolated from seawater.</title>
        <authorList>
            <person name="Wang X."/>
        </authorList>
    </citation>
    <scope>NUCLEOTIDE SEQUENCE [LARGE SCALE GENOMIC DNA]</scope>
    <source>
        <strain evidence="4 5">SR4</strain>
    </source>
</reference>
<dbReference type="Gene3D" id="1.10.357.10">
    <property type="entry name" value="Tetracycline Repressor, domain 2"/>
    <property type="match status" value="1"/>
</dbReference>
<sequence>MKNNREHVLKVATKLISQRGFDGASTREIAQTAKVSQGMINYYFGSKEALLKEIITDFSSQIQNVVESLKNSENEGLEFLKLALRKFFKVSLMNRDLARIMNVEEMMELRAEVITKNDEVANIVSNLFLDKIVEGKKQGIYNADVDEELVVSFLVNALNDYIIRSERIIIKPTVEGVSNYNEHTQKRILEFCDEYLEKMLMP</sequence>
<gene>
    <name evidence="4" type="ORF">HGP29_01825</name>
</gene>
<feature type="domain" description="HTH tetR-type" evidence="3">
    <location>
        <begin position="2"/>
        <end position="62"/>
    </location>
</feature>
<dbReference type="GO" id="GO:0003677">
    <property type="term" value="F:DNA binding"/>
    <property type="evidence" value="ECO:0007669"/>
    <property type="project" value="UniProtKB-UniRule"/>
</dbReference>
<dbReference type="PROSITE" id="PS01081">
    <property type="entry name" value="HTH_TETR_1"/>
    <property type="match status" value="1"/>
</dbReference>